<evidence type="ECO:0008006" key="8">
    <source>
        <dbReference type="Google" id="ProtNLM"/>
    </source>
</evidence>
<dbReference type="InterPro" id="IPR042998">
    <property type="entry name" value="PLIN1"/>
</dbReference>
<dbReference type="PANTHER" id="PTHR47138:SF1">
    <property type="entry name" value="PERILIPIN-1"/>
    <property type="match status" value="1"/>
</dbReference>
<protein>
    <recommendedName>
        <fullName evidence="8">Perilipin</fullName>
    </recommendedName>
</protein>
<dbReference type="GO" id="GO:0006629">
    <property type="term" value="P:lipid metabolic process"/>
    <property type="evidence" value="ECO:0007669"/>
    <property type="project" value="InterPro"/>
</dbReference>
<dbReference type="GO" id="GO:0005811">
    <property type="term" value="C:lipid droplet"/>
    <property type="evidence" value="ECO:0007669"/>
    <property type="project" value="UniProtKB-SubCell"/>
</dbReference>
<keyword evidence="5" id="KW-0732">Signal</keyword>
<evidence type="ECO:0000313" key="6">
    <source>
        <dbReference type="EMBL" id="KAJ8417366.1"/>
    </source>
</evidence>
<evidence type="ECO:0000256" key="3">
    <source>
        <dbReference type="ARBA" id="ARBA00022677"/>
    </source>
</evidence>
<evidence type="ECO:0000313" key="7">
    <source>
        <dbReference type="Proteomes" id="UP001221898"/>
    </source>
</evidence>
<evidence type="ECO:0000256" key="5">
    <source>
        <dbReference type="SAM" id="SignalP"/>
    </source>
</evidence>
<comment type="subcellular location">
    <subcellularLocation>
        <location evidence="1">Lipid droplet</location>
    </subcellularLocation>
</comment>
<dbReference type="Gene3D" id="1.20.120.340">
    <property type="entry name" value="Flagellar protein FliS"/>
    <property type="match status" value="1"/>
</dbReference>
<keyword evidence="3" id="KW-0551">Lipid droplet</keyword>
<dbReference type="SUPFAM" id="SSF109775">
    <property type="entry name" value="Mannose-6-phosphate receptor binding protein 1 (Tip47), C-terminal domain"/>
    <property type="match status" value="1"/>
</dbReference>
<dbReference type="InterPro" id="IPR004279">
    <property type="entry name" value="Perilipin"/>
</dbReference>
<accession>A0AAD7TBY8</accession>
<evidence type="ECO:0000256" key="4">
    <source>
        <dbReference type="SAM" id="MobiDB-lite"/>
    </source>
</evidence>
<dbReference type="Pfam" id="PF03036">
    <property type="entry name" value="Perilipin"/>
    <property type="match status" value="1"/>
</dbReference>
<name>A0AAD7TBY8_9TELE</name>
<dbReference type="AlphaFoldDB" id="A0AAD7TBY8"/>
<feature type="chain" id="PRO_5042031044" description="Perilipin" evidence="5">
    <location>
        <begin position="21"/>
        <end position="528"/>
    </location>
</feature>
<feature type="signal peptide" evidence="5">
    <location>
        <begin position="1"/>
        <end position="20"/>
    </location>
</feature>
<dbReference type="PANTHER" id="PTHR47138">
    <property type="entry name" value="PERILIPIN-1"/>
    <property type="match status" value="1"/>
</dbReference>
<dbReference type="EMBL" id="JAINUG010000004">
    <property type="protein sequence ID" value="KAJ8417366.1"/>
    <property type="molecule type" value="Genomic_DNA"/>
</dbReference>
<keyword evidence="7" id="KW-1185">Reference proteome</keyword>
<comment type="similarity">
    <text evidence="2">Belongs to the perilipin family.</text>
</comment>
<dbReference type="Proteomes" id="UP001221898">
    <property type="component" value="Unassembled WGS sequence"/>
</dbReference>
<sequence>MSGLACSALLHLTVHVTTMALEKTAPPSVQEGKPQDIVFLRLLNLPVVSSTYEMIERTYTSTKHTHPLLCSVCGVYERGAKTAGSLAVWSVQPALHRLEPQLEAVNNLACRGLDRLEEKIPALQYPPEKLASDITEAFTSTLLSAKQGLTAAIASTSDTVLGLATGGYQLTRSAVSGGVDYVLSSGPVHLAGEGADTALTLTEHLVNYILPASDREIKKDGSWEQDAGAESPDTLPGYHRLGTLASTVCRRAYDQTAAQLQRTRGQGRELVMSIPGVTPLVGVAKRNLEMAGGVVLGLQSSMGGIFGGMDEQMDKENRKKREGEQLRVESSSGGVRGLVSGLGQQLQSAYVSVVSGVKNAPSATVGLARDGTGALLETLGSARERVLETAYHYGLLPGPAPQGRPDASCSTIEEEEENVPSGAGGKDQRPAPLPGPQGDESGPPQISDEARVLQQKVLEQIPIQQRILLGGPRPAFATVLRGEVTMSHACGVSGGFLCLGCYAVRGRRHKDAGKWNAAHPEQVGSLRP</sequence>
<proteinExistence type="inferred from homology"/>
<reference evidence="6" key="1">
    <citation type="journal article" date="2023" name="Science">
        <title>Genome structures resolve the early diversification of teleost fishes.</title>
        <authorList>
            <person name="Parey E."/>
            <person name="Louis A."/>
            <person name="Montfort J."/>
            <person name="Bouchez O."/>
            <person name="Roques C."/>
            <person name="Iampietro C."/>
            <person name="Lluch J."/>
            <person name="Castinel A."/>
            <person name="Donnadieu C."/>
            <person name="Desvignes T."/>
            <person name="Floi Bucao C."/>
            <person name="Jouanno E."/>
            <person name="Wen M."/>
            <person name="Mejri S."/>
            <person name="Dirks R."/>
            <person name="Jansen H."/>
            <person name="Henkel C."/>
            <person name="Chen W.J."/>
            <person name="Zahm M."/>
            <person name="Cabau C."/>
            <person name="Klopp C."/>
            <person name="Thompson A.W."/>
            <person name="Robinson-Rechavi M."/>
            <person name="Braasch I."/>
            <person name="Lecointre G."/>
            <person name="Bobe J."/>
            <person name="Postlethwait J.H."/>
            <person name="Berthelot C."/>
            <person name="Roest Crollius H."/>
            <person name="Guiguen Y."/>
        </authorList>
    </citation>
    <scope>NUCLEOTIDE SEQUENCE</scope>
    <source>
        <strain evidence="6">NC1722</strain>
    </source>
</reference>
<organism evidence="6 7">
    <name type="scientific">Aldrovandia affinis</name>
    <dbReference type="NCBI Taxonomy" id="143900"/>
    <lineage>
        <taxon>Eukaryota</taxon>
        <taxon>Metazoa</taxon>
        <taxon>Chordata</taxon>
        <taxon>Craniata</taxon>
        <taxon>Vertebrata</taxon>
        <taxon>Euteleostomi</taxon>
        <taxon>Actinopterygii</taxon>
        <taxon>Neopterygii</taxon>
        <taxon>Teleostei</taxon>
        <taxon>Notacanthiformes</taxon>
        <taxon>Halosauridae</taxon>
        <taxon>Aldrovandia</taxon>
    </lineage>
</organism>
<evidence type="ECO:0000256" key="1">
    <source>
        <dbReference type="ARBA" id="ARBA00004502"/>
    </source>
</evidence>
<evidence type="ECO:0000256" key="2">
    <source>
        <dbReference type="ARBA" id="ARBA00006311"/>
    </source>
</evidence>
<comment type="caution">
    <text evidence="6">The sequence shown here is derived from an EMBL/GenBank/DDBJ whole genome shotgun (WGS) entry which is preliminary data.</text>
</comment>
<gene>
    <name evidence="6" type="ORF">AAFF_G00285930</name>
</gene>
<feature type="region of interest" description="Disordered" evidence="4">
    <location>
        <begin position="394"/>
        <end position="446"/>
    </location>
</feature>